<gene>
    <name evidence="1" type="ORF">Cgig2_032819</name>
</gene>
<reference evidence="1" key="1">
    <citation type="submission" date="2022-04" db="EMBL/GenBank/DDBJ databases">
        <title>Carnegiea gigantea Genome sequencing and assembly v2.</title>
        <authorList>
            <person name="Copetti D."/>
            <person name="Sanderson M.J."/>
            <person name="Burquez A."/>
            <person name="Wojciechowski M.F."/>
        </authorList>
    </citation>
    <scope>NUCLEOTIDE SEQUENCE</scope>
    <source>
        <strain evidence="1">SGP5-SGP5p</strain>
        <tissue evidence="1">Aerial part</tissue>
    </source>
</reference>
<name>A0A9Q1JIL8_9CARY</name>
<dbReference type="Proteomes" id="UP001153076">
    <property type="component" value="Unassembled WGS sequence"/>
</dbReference>
<comment type="caution">
    <text evidence="1">The sequence shown here is derived from an EMBL/GenBank/DDBJ whole genome shotgun (WGS) entry which is preliminary data.</text>
</comment>
<sequence>MEITESGRKAADDLVSRVLYQDTHERYKHAGARKRELYQTEAGVEYIRTNELLSCEMLSFSVQISMMNMGHMDGSNVVMLIESKVFDLPLRERRLQLRPVPKTEHQVHKIERRVRELALFLFANSSMEFYELSNYAAHSTYYLHHVRSMFKGPTGEKHFMVPAATGIW</sequence>
<organism evidence="1 2">
    <name type="scientific">Carnegiea gigantea</name>
    <dbReference type="NCBI Taxonomy" id="171969"/>
    <lineage>
        <taxon>Eukaryota</taxon>
        <taxon>Viridiplantae</taxon>
        <taxon>Streptophyta</taxon>
        <taxon>Embryophyta</taxon>
        <taxon>Tracheophyta</taxon>
        <taxon>Spermatophyta</taxon>
        <taxon>Magnoliopsida</taxon>
        <taxon>eudicotyledons</taxon>
        <taxon>Gunneridae</taxon>
        <taxon>Pentapetalae</taxon>
        <taxon>Caryophyllales</taxon>
        <taxon>Cactineae</taxon>
        <taxon>Cactaceae</taxon>
        <taxon>Cactoideae</taxon>
        <taxon>Echinocereeae</taxon>
        <taxon>Carnegiea</taxon>
    </lineage>
</organism>
<accession>A0A9Q1JIL8</accession>
<keyword evidence="2" id="KW-1185">Reference proteome</keyword>
<protein>
    <submittedName>
        <fullName evidence="1">Uncharacterized protein</fullName>
    </submittedName>
</protein>
<dbReference type="OrthoDB" id="47059at2759"/>
<evidence type="ECO:0000313" key="2">
    <source>
        <dbReference type="Proteomes" id="UP001153076"/>
    </source>
</evidence>
<dbReference type="AlphaFoldDB" id="A0A9Q1JIL8"/>
<proteinExistence type="predicted"/>
<dbReference type="EMBL" id="JAKOGI010002655">
    <property type="protein sequence ID" value="KAJ8421581.1"/>
    <property type="molecule type" value="Genomic_DNA"/>
</dbReference>
<evidence type="ECO:0000313" key="1">
    <source>
        <dbReference type="EMBL" id="KAJ8421581.1"/>
    </source>
</evidence>